<dbReference type="EMBL" id="MG944216">
    <property type="protein sequence ID" value="AVJ51006.1"/>
    <property type="molecule type" value="Genomic_DNA"/>
</dbReference>
<organism evidence="2 3">
    <name type="scientific">Microbacterium phage Pajaza</name>
    <dbReference type="NCBI Taxonomy" id="2099443"/>
    <lineage>
        <taxon>Viruses</taxon>
        <taxon>Duplodnaviria</taxon>
        <taxon>Heunggongvirae</taxon>
        <taxon>Uroviricota</taxon>
        <taxon>Caudoviricetes</taxon>
        <taxon>Pikminvirus</taxon>
        <taxon>Pikminvirus pikmin</taxon>
    </lineage>
</organism>
<protein>
    <submittedName>
        <fullName evidence="2">Tail assembly chaperone</fullName>
    </submittedName>
</protein>
<sequence>MSFNSYEELMQAVEERRSDTLVLEIDLGAKYSQEHEDAKKELQQAKALKTLTGNQDFLSDNLAALEARVAETKPEARPVWIKFSRLRLGEWAALTKQTGMTPVDQYEKVLPKTFIGVYGSDADDAEPLSTDHWLLSSKGDKGILPGGSLHQVIQAFMSWQNSGGRCGHPPYEVGPRLALLLDLALESGRPPLRLLDEGSPDSWSEVDLEVLSQWRHMKEVKCPGCGRPLSQHLYNSRLGREETPEDYMAYSLDCPAMQAIAGGQDMWRNANKSAIDAHNKGNGPDPGMGIYWLSQGEGEALPTPEKA</sequence>
<name>A0A2P1CID9_9CAUD</name>
<accession>A0A2P1CID9</accession>
<proteinExistence type="predicted"/>
<gene>
    <name evidence="2" type="primary">15</name>
    <name evidence="2" type="ORF">PBI_PAJAZA_15</name>
</gene>
<reference evidence="2 3" key="1">
    <citation type="submission" date="2018-02" db="EMBL/GenBank/DDBJ databases">
        <authorList>
            <person name="Zacj K.M."/>
            <person name="Aull H.G."/>
            <person name="Garlena R.A."/>
            <person name="Russell D.A."/>
            <person name="Pope W.H."/>
            <person name="Jacobs-Sera D."/>
            <person name="Hatfull G.F."/>
        </authorList>
    </citation>
    <scope>NUCLEOTIDE SEQUENCE [LARGE SCALE GENOMIC DNA]</scope>
</reference>
<evidence type="ECO:0000313" key="3">
    <source>
        <dbReference type="Proteomes" id="UP000241138"/>
    </source>
</evidence>
<evidence type="ECO:0000313" key="2">
    <source>
        <dbReference type="EMBL" id="AVJ51006.1"/>
    </source>
</evidence>
<feature type="coiled-coil region" evidence="1">
    <location>
        <begin position="28"/>
        <end position="68"/>
    </location>
</feature>
<dbReference type="Proteomes" id="UP000241138">
    <property type="component" value="Segment"/>
</dbReference>
<evidence type="ECO:0000256" key="1">
    <source>
        <dbReference type="SAM" id="Coils"/>
    </source>
</evidence>
<keyword evidence="1" id="KW-0175">Coiled coil</keyword>